<evidence type="ECO:0000313" key="3">
    <source>
        <dbReference type="Proteomes" id="UP000316213"/>
    </source>
</evidence>
<proteinExistence type="predicted"/>
<sequence>MDGKGTAMKRFFPGTGRARPRSTRLRRPTGRRPGQSLQFQSLESRRLLAVAAFETELLQDNNGVPGEVIADNTVIAGETFFLRITAQEFDTFRSGIRAAAVNVDWDSGLLNVVEEDFDLREVLTEDFPLFQYAELKNETGSLHDLSGGAMLSWQAGRAIGDEAPETFAIIRMQAGPQSGTASIELSKSRVKTTLVPTVVLAERHIRFDSETITIVPAAQAVVAQPTPTNDAIPEISEAPEVPESPVVPEVPSQVVPVVESAAAVDQVMSFDMNQDGVFDLGDFGLLNSVDSAARPVERTEAEPVSAVAIESESDSTNPASPTAVAMPALLHTCLAFPEGADDAATEAWLDAFATAWIADAEARQRRREQAGLF</sequence>
<dbReference type="EMBL" id="SJPM01000006">
    <property type="protein sequence ID" value="TWT95532.1"/>
    <property type="molecule type" value="Genomic_DNA"/>
</dbReference>
<reference evidence="2 3" key="1">
    <citation type="submission" date="2019-02" db="EMBL/GenBank/DDBJ databases">
        <title>Deep-cultivation of Planctomycetes and their phenomic and genomic characterization uncovers novel biology.</title>
        <authorList>
            <person name="Wiegand S."/>
            <person name="Jogler M."/>
            <person name="Boedeker C."/>
            <person name="Pinto D."/>
            <person name="Vollmers J."/>
            <person name="Rivas-Marin E."/>
            <person name="Kohn T."/>
            <person name="Peeters S.H."/>
            <person name="Heuer A."/>
            <person name="Rast P."/>
            <person name="Oberbeckmann S."/>
            <person name="Bunk B."/>
            <person name="Jeske O."/>
            <person name="Meyerdierks A."/>
            <person name="Storesund J.E."/>
            <person name="Kallscheuer N."/>
            <person name="Luecker S."/>
            <person name="Lage O.M."/>
            <person name="Pohl T."/>
            <person name="Merkel B.J."/>
            <person name="Hornburger P."/>
            <person name="Mueller R.-W."/>
            <person name="Bruemmer F."/>
            <person name="Labrenz M."/>
            <person name="Spormann A.M."/>
            <person name="Op Den Camp H."/>
            <person name="Overmann J."/>
            <person name="Amann R."/>
            <person name="Jetten M.S.M."/>
            <person name="Mascher T."/>
            <person name="Medema M.H."/>
            <person name="Devos D.P."/>
            <person name="Kaster A.-K."/>
            <person name="Ovreas L."/>
            <person name="Rohde M."/>
            <person name="Galperin M.Y."/>
            <person name="Jogler C."/>
        </authorList>
    </citation>
    <scope>NUCLEOTIDE SEQUENCE [LARGE SCALE GENOMIC DNA]</scope>
    <source>
        <strain evidence="2 3">Pla100</strain>
    </source>
</reference>
<evidence type="ECO:0000313" key="2">
    <source>
        <dbReference type="EMBL" id="TWT95532.1"/>
    </source>
</evidence>
<dbReference type="Proteomes" id="UP000316213">
    <property type="component" value="Unassembled WGS sequence"/>
</dbReference>
<comment type="caution">
    <text evidence="2">The sequence shown here is derived from an EMBL/GenBank/DDBJ whole genome shotgun (WGS) entry which is preliminary data.</text>
</comment>
<name>A0A5C6A6C7_9BACT</name>
<gene>
    <name evidence="2" type="ORF">Pla100_31730</name>
</gene>
<protein>
    <submittedName>
        <fullName evidence="2">Uncharacterized protein</fullName>
    </submittedName>
</protein>
<organism evidence="2 3">
    <name type="scientific">Neorhodopirellula pilleata</name>
    <dbReference type="NCBI Taxonomy" id="2714738"/>
    <lineage>
        <taxon>Bacteria</taxon>
        <taxon>Pseudomonadati</taxon>
        <taxon>Planctomycetota</taxon>
        <taxon>Planctomycetia</taxon>
        <taxon>Pirellulales</taxon>
        <taxon>Pirellulaceae</taxon>
        <taxon>Neorhodopirellula</taxon>
    </lineage>
</organism>
<keyword evidence="3" id="KW-1185">Reference proteome</keyword>
<accession>A0A5C6A6C7</accession>
<evidence type="ECO:0000256" key="1">
    <source>
        <dbReference type="SAM" id="MobiDB-lite"/>
    </source>
</evidence>
<feature type="compositionally biased region" description="Basic residues" evidence="1">
    <location>
        <begin position="18"/>
        <end position="30"/>
    </location>
</feature>
<feature type="region of interest" description="Disordered" evidence="1">
    <location>
        <begin position="1"/>
        <end position="36"/>
    </location>
</feature>
<dbReference type="AlphaFoldDB" id="A0A5C6A6C7"/>